<dbReference type="HOGENOM" id="CLU_003001_1_0_1"/>
<comment type="caution">
    <text evidence="3">Lacks conserved residue(s) required for the propagation of feature annotation.</text>
</comment>
<protein>
    <recommendedName>
        <fullName evidence="4">Calpain catalytic domain-containing protein</fullName>
    </recommendedName>
</protein>
<reference evidence="5" key="1">
    <citation type="submission" date="2007-07" db="EMBL/GenBank/DDBJ databases">
        <title>PCAP assembly of the Caenorhabditis remanei genome.</title>
        <authorList>
            <consortium name="The Caenorhabditis remanei Sequencing Consortium"/>
            <person name="Wilson R.K."/>
        </authorList>
    </citation>
    <scope>NUCLEOTIDE SEQUENCE [LARGE SCALE GENOMIC DNA]</scope>
    <source>
        <strain evidence="5">PB4641</strain>
    </source>
</reference>
<feature type="active site" evidence="2">
    <location>
        <position position="148"/>
    </location>
</feature>
<sequence>MKTEDIDKELEQKRVDSLQAKFLHGDSEEDELKYQTILAYCEKFNTPFHDGEFAHTYENLGKYVLRNGKETIDLKLMQARNILRSHKMQFLVSKFNPNQTATWARPISYVVKEIKSQHRTTRICTLSKWELWNDTCSYRVYQNGLGNCGLIASLAAISIHKCIIEFLFRDFKINDYGVYQVKLCIDGEWKNIIIDDWIPLTNGSLRGVKSASRLGKNLIWAALIEKAIAKVFNGYKNIYAFCSAAALRMITGAPVTSLQFKDFREKTEILWEILLISSSKNYPIVCSCLSKGEILRKYGRTAKPLSHKYAHVFTVLSVILYKSHQLLKLRNPWGYNIWTGKWTDETNTKILDSKDTKNRAYGEISGSFWIGFDEFLKYFDSVEICRYRESWSQIRLNMPVGGLWDDSQKGIKIIVPEGCDICVSAIKPNCYKTQYHTWVSIHEINQDDEIGQIIFCEPIYESSEDIHLLPGGYMIYVSHFYSKKERNVVIHSSIPINASLCSWNPQVLVKVYQRIVAEKGEELLKQRDDVSIKKYSGDKFVIMMAENYTDERYLHVQTFCSKIKMFWWSRGDSNNRDYGDVIPPRSRQILIAMCRYECATQKGFPIAIDYYLSDEKLTKLGTSNRAAHIPSIRRTDYIHQTVLME</sequence>
<dbReference type="GO" id="GO:0006508">
    <property type="term" value="P:proteolysis"/>
    <property type="evidence" value="ECO:0007669"/>
    <property type="project" value="InterPro"/>
</dbReference>
<dbReference type="InParanoid" id="E3N2T3"/>
<dbReference type="Proteomes" id="UP000008281">
    <property type="component" value="Unassembled WGS sequence"/>
</dbReference>
<dbReference type="STRING" id="31234.E3N2T3"/>
<dbReference type="RefSeq" id="XP_003097299.2">
    <property type="nucleotide sequence ID" value="XM_003097251.2"/>
</dbReference>
<dbReference type="AlphaFoldDB" id="E3N2T3"/>
<evidence type="ECO:0000256" key="1">
    <source>
        <dbReference type="ARBA" id="ARBA00007623"/>
    </source>
</evidence>
<keyword evidence="6" id="KW-1185">Reference proteome</keyword>
<dbReference type="PANTHER" id="PTHR10183:SF382">
    <property type="entry name" value="CALPAIN-15"/>
    <property type="match status" value="1"/>
</dbReference>
<dbReference type="PROSITE" id="PS50203">
    <property type="entry name" value="CALPAIN_CAT"/>
    <property type="match status" value="1"/>
</dbReference>
<evidence type="ECO:0000256" key="2">
    <source>
        <dbReference type="PIRSR" id="PIRSR622684-1"/>
    </source>
</evidence>
<gene>
    <name evidence="5" type="ORF">CRE_20454</name>
</gene>
<name>E3N2T3_CAERE</name>
<feature type="active site" evidence="2">
    <location>
        <position position="331"/>
    </location>
</feature>
<evidence type="ECO:0000313" key="6">
    <source>
        <dbReference type="Proteomes" id="UP000008281"/>
    </source>
</evidence>
<dbReference type="Pfam" id="PF00648">
    <property type="entry name" value="Peptidase_C2"/>
    <property type="match status" value="1"/>
</dbReference>
<evidence type="ECO:0000259" key="4">
    <source>
        <dbReference type="PROSITE" id="PS50203"/>
    </source>
</evidence>
<dbReference type="FunCoup" id="E3N2T3">
    <property type="interactions" value="12"/>
</dbReference>
<dbReference type="eggNOG" id="KOG0045">
    <property type="taxonomic scope" value="Eukaryota"/>
</dbReference>
<dbReference type="OMA" id="ICRYRES"/>
<evidence type="ECO:0000256" key="3">
    <source>
        <dbReference type="PROSITE-ProRule" id="PRU00239"/>
    </source>
</evidence>
<dbReference type="Gene3D" id="3.90.70.10">
    <property type="entry name" value="Cysteine proteinases"/>
    <property type="match status" value="1"/>
</dbReference>
<dbReference type="InterPro" id="IPR001300">
    <property type="entry name" value="Peptidase_C2_calpain_cat"/>
</dbReference>
<evidence type="ECO:0000313" key="5">
    <source>
        <dbReference type="EMBL" id="EFO84341.1"/>
    </source>
</evidence>
<dbReference type="KEGG" id="crq:GCK72_003719"/>
<comment type="similarity">
    <text evidence="1">Belongs to the peptidase C2 family.</text>
</comment>
<dbReference type="GO" id="GO:0004198">
    <property type="term" value="F:calcium-dependent cysteine-type endopeptidase activity"/>
    <property type="evidence" value="ECO:0007669"/>
    <property type="project" value="InterPro"/>
</dbReference>
<dbReference type="SMART" id="SM00230">
    <property type="entry name" value="CysPc"/>
    <property type="match status" value="1"/>
</dbReference>
<dbReference type="InterPro" id="IPR038765">
    <property type="entry name" value="Papain-like_cys_pep_sf"/>
</dbReference>
<dbReference type="EMBL" id="DS268515">
    <property type="protein sequence ID" value="EFO84341.1"/>
    <property type="molecule type" value="Genomic_DNA"/>
</dbReference>
<organism evidence="6">
    <name type="scientific">Caenorhabditis remanei</name>
    <name type="common">Caenorhabditis vulgaris</name>
    <dbReference type="NCBI Taxonomy" id="31234"/>
    <lineage>
        <taxon>Eukaryota</taxon>
        <taxon>Metazoa</taxon>
        <taxon>Ecdysozoa</taxon>
        <taxon>Nematoda</taxon>
        <taxon>Chromadorea</taxon>
        <taxon>Rhabditida</taxon>
        <taxon>Rhabditina</taxon>
        <taxon>Rhabditomorpha</taxon>
        <taxon>Rhabditoidea</taxon>
        <taxon>Rhabditidae</taxon>
        <taxon>Peloderinae</taxon>
        <taxon>Caenorhabditis</taxon>
    </lineage>
</organism>
<dbReference type="PANTHER" id="PTHR10183">
    <property type="entry name" value="CALPAIN"/>
    <property type="match status" value="1"/>
</dbReference>
<dbReference type="CTD" id="9806900"/>
<accession>E3N2T3</accession>
<feature type="domain" description="Calpain catalytic" evidence="4">
    <location>
        <begin position="47"/>
        <end position="388"/>
    </location>
</feature>
<dbReference type="SUPFAM" id="SSF54001">
    <property type="entry name" value="Cysteine proteinases"/>
    <property type="match status" value="1"/>
</dbReference>
<proteinExistence type="inferred from homology"/>
<dbReference type="OrthoDB" id="5868216at2759"/>
<dbReference type="GeneID" id="9806900"/>
<dbReference type="GO" id="GO:0005737">
    <property type="term" value="C:cytoplasm"/>
    <property type="evidence" value="ECO:0007669"/>
    <property type="project" value="TreeGrafter"/>
</dbReference>
<dbReference type="InterPro" id="IPR022684">
    <property type="entry name" value="Calpain_cysteine_protease"/>
</dbReference>